<evidence type="ECO:0000313" key="1">
    <source>
        <dbReference type="EMBL" id="KAK1389770.1"/>
    </source>
</evidence>
<dbReference type="AlphaFoldDB" id="A0AAD8ITG8"/>
<protein>
    <recommendedName>
        <fullName evidence="3">RNase H type-1 domain-containing protein</fullName>
    </recommendedName>
</protein>
<name>A0AAD8ITG8_9APIA</name>
<dbReference type="EMBL" id="JAUIZM010000004">
    <property type="protein sequence ID" value="KAK1389770.1"/>
    <property type="molecule type" value="Genomic_DNA"/>
</dbReference>
<proteinExistence type="predicted"/>
<dbReference type="PANTHER" id="PTHR47074:SF11">
    <property type="entry name" value="REVERSE TRANSCRIPTASE-LIKE PROTEIN"/>
    <property type="match status" value="1"/>
</dbReference>
<dbReference type="Proteomes" id="UP001237642">
    <property type="component" value="Unassembled WGS sequence"/>
</dbReference>
<evidence type="ECO:0000313" key="2">
    <source>
        <dbReference type="Proteomes" id="UP001237642"/>
    </source>
</evidence>
<keyword evidence="2" id="KW-1185">Reference proteome</keyword>
<organism evidence="1 2">
    <name type="scientific">Heracleum sosnowskyi</name>
    <dbReference type="NCBI Taxonomy" id="360622"/>
    <lineage>
        <taxon>Eukaryota</taxon>
        <taxon>Viridiplantae</taxon>
        <taxon>Streptophyta</taxon>
        <taxon>Embryophyta</taxon>
        <taxon>Tracheophyta</taxon>
        <taxon>Spermatophyta</taxon>
        <taxon>Magnoliopsida</taxon>
        <taxon>eudicotyledons</taxon>
        <taxon>Gunneridae</taxon>
        <taxon>Pentapetalae</taxon>
        <taxon>asterids</taxon>
        <taxon>campanulids</taxon>
        <taxon>Apiales</taxon>
        <taxon>Apiaceae</taxon>
        <taxon>Apioideae</taxon>
        <taxon>apioid superclade</taxon>
        <taxon>Tordylieae</taxon>
        <taxon>Tordyliinae</taxon>
        <taxon>Heracleum</taxon>
    </lineage>
</organism>
<dbReference type="PANTHER" id="PTHR47074">
    <property type="entry name" value="BNAC02G40300D PROTEIN"/>
    <property type="match status" value="1"/>
</dbReference>
<evidence type="ECO:0008006" key="3">
    <source>
        <dbReference type="Google" id="ProtNLM"/>
    </source>
</evidence>
<accession>A0AAD8ITG8</accession>
<reference evidence="1" key="2">
    <citation type="submission" date="2023-05" db="EMBL/GenBank/DDBJ databases">
        <authorList>
            <person name="Schelkunov M.I."/>
        </authorList>
    </citation>
    <scope>NUCLEOTIDE SEQUENCE</scope>
    <source>
        <strain evidence="1">Hsosn_3</strain>
        <tissue evidence="1">Leaf</tissue>
    </source>
</reference>
<reference evidence="1" key="1">
    <citation type="submission" date="2023-02" db="EMBL/GenBank/DDBJ databases">
        <title>Genome of toxic invasive species Heracleum sosnowskyi carries increased number of genes despite the absence of recent whole-genome duplications.</title>
        <authorList>
            <person name="Schelkunov M."/>
            <person name="Shtratnikova V."/>
            <person name="Makarenko M."/>
            <person name="Klepikova A."/>
            <person name="Omelchenko D."/>
            <person name="Novikova G."/>
            <person name="Obukhova E."/>
            <person name="Bogdanov V."/>
            <person name="Penin A."/>
            <person name="Logacheva M."/>
        </authorList>
    </citation>
    <scope>NUCLEOTIDE SEQUENCE</scope>
    <source>
        <strain evidence="1">Hsosn_3</strain>
        <tissue evidence="1">Leaf</tissue>
    </source>
</reference>
<sequence>MLLWSVWKARNMVAWHDTYLYVEEVVRTAHFTLDQWLEAQAKKFVPSVGGLHVMDGKELWTKPEWQTIKINVDASLFNDENRFGYGFIARDHTGKLIDARAACQRGKIAADLAEAIAFKEALS</sequence>
<dbReference type="InterPro" id="IPR052929">
    <property type="entry name" value="RNase_H-like_EbsB-rel"/>
</dbReference>
<comment type="caution">
    <text evidence="1">The sequence shown here is derived from an EMBL/GenBank/DDBJ whole genome shotgun (WGS) entry which is preliminary data.</text>
</comment>
<gene>
    <name evidence="1" type="ORF">POM88_017948</name>
</gene>